<evidence type="ECO:0000313" key="2">
    <source>
        <dbReference type="Proteomes" id="UP001155077"/>
    </source>
</evidence>
<dbReference type="InterPro" id="IPR046732">
    <property type="entry name" value="DUF6624"/>
</dbReference>
<dbReference type="EMBL" id="JAMSCK010000003">
    <property type="protein sequence ID" value="MCM8569857.1"/>
    <property type="molecule type" value="Genomic_DNA"/>
</dbReference>
<dbReference type="Pfam" id="PF20329">
    <property type="entry name" value="DUF6624"/>
    <property type="match status" value="1"/>
</dbReference>
<keyword evidence="2" id="KW-1185">Reference proteome</keyword>
<gene>
    <name evidence="1" type="ORF">NE848_10730</name>
</gene>
<sequence length="221" mass="25962">MRTIISFLLFLTALNISGQEMNHELKTELDSIMYKDQELRKLFSSIMEDEKKAILKDFGYTWEEFDEQGWEIVKKQDSINIDRVSEIISRYGYPGKSLVGEPTNKAAWFVIQHSNKIEEYFPLIRKAGKENEIPLTLVAMMEDRLLMYKGEKQKYGTQMKSGIITDPETGERKWQFYIWPVESPEQVNELRKSVGFETTIEEYARSSNVEYKELSLEDVQK</sequence>
<protein>
    <submittedName>
        <fullName evidence="1">Uncharacterized protein</fullName>
    </submittedName>
</protein>
<evidence type="ECO:0000313" key="1">
    <source>
        <dbReference type="EMBL" id="MCM8569857.1"/>
    </source>
</evidence>
<proteinExistence type="predicted"/>
<accession>A0ABT0Z2A6</accession>
<dbReference type="Proteomes" id="UP001155077">
    <property type="component" value="Unassembled WGS sequence"/>
</dbReference>
<dbReference type="RefSeq" id="WP_252113348.1">
    <property type="nucleotide sequence ID" value="NZ_JAMSCK010000003.1"/>
</dbReference>
<comment type="caution">
    <text evidence="1">The sequence shown here is derived from an EMBL/GenBank/DDBJ whole genome shotgun (WGS) entry which is preliminary data.</text>
</comment>
<reference evidence="1" key="1">
    <citation type="submission" date="2022-06" db="EMBL/GenBank/DDBJ databases">
        <title>Gramella sediminis sp. nov., isolated from deep-sea sediment of the Indian Ocean.</title>
        <authorList>
            <person name="Yang L."/>
        </authorList>
    </citation>
    <scope>NUCLEOTIDE SEQUENCE</scope>
    <source>
        <strain evidence="1">HMD3159</strain>
    </source>
</reference>
<name>A0ABT0Z2A6_9FLAO</name>
<organism evidence="1 2">
    <name type="scientific">Gramella jeungdoensis</name>
    <dbReference type="NCBI Taxonomy" id="708091"/>
    <lineage>
        <taxon>Bacteria</taxon>
        <taxon>Pseudomonadati</taxon>
        <taxon>Bacteroidota</taxon>
        <taxon>Flavobacteriia</taxon>
        <taxon>Flavobacteriales</taxon>
        <taxon>Flavobacteriaceae</taxon>
        <taxon>Christiangramia</taxon>
    </lineage>
</organism>